<evidence type="ECO:0000256" key="2">
    <source>
        <dbReference type="ARBA" id="ARBA00022723"/>
    </source>
</evidence>
<protein>
    <submittedName>
        <fullName evidence="6">ChbG/HpnK family deacetylase</fullName>
    </submittedName>
</protein>
<keyword evidence="4" id="KW-0460">Magnesium</keyword>
<organism evidence="6 7">
    <name type="scientific">Pusillimonas minor</name>
    <dbReference type="NCBI Taxonomy" id="2697024"/>
    <lineage>
        <taxon>Bacteria</taxon>
        <taxon>Pseudomonadati</taxon>
        <taxon>Pseudomonadota</taxon>
        <taxon>Betaproteobacteria</taxon>
        <taxon>Burkholderiales</taxon>
        <taxon>Alcaligenaceae</taxon>
        <taxon>Pusillimonas</taxon>
    </lineage>
</organism>
<dbReference type="GO" id="GO:0019213">
    <property type="term" value="F:deacetylase activity"/>
    <property type="evidence" value="ECO:0007669"/>
    <property type="project" value="TreeGrafter"/>
</dbReference>
<dbReference type="AlphaFoldDB" id="A0A842HMW2"/>
<dbReference type="SUPFAM" id="SSF88713">
    <property type="entry name" value="Glycoside hydrolase/deacetylase"/>
    <property type="match status" value="1"/>
</dbReference>
<accession>A0A842HMW2</accession>
<dbReference type="InterPro" id="IPR006879">
    <property type="entry name" value="YdjC-like"/>
</dbReference>
<evidence type="ECO:0000313" key="7">
    <source>
        <dbReference type="Proteomes" id="UP000545386"/>
    </source>
</evidence>
<proteinExistence type="predicted"/>
<gene>
    <name evidence="6" type="ORF">GTU67_06985</name>
</gene>
<evidence type="ECO:0000256" key="5">
    <source>
        <dbReference type="ARBA" id="ARBA00023277"/>
    </source>
</evidence>
<reference evidence="6 7" key="1">
    <citation type="submission" date="2020-08" db="EMBL/GenBank/DDBJ databases">
        <title>Paraeoetvoesia sp. YC-7-48 draft genome sequence.</title>
        <authorList>
            <person name="Yao L."/>
        </authorList>
    </citation>
    <scope>NUCLEOTIDE SEQUENCE [LARGE SCALE GENOMIC DNA]</scope>
    <source>
        <strain evidence="7">YC-7-48</strain>
    </source>
</reference>
<dbReference type="CDD" id="cd10807">
    <property type="entry name" value="YdjC_like_3"/>
    <property type="match status" value="1"/>
</dbReference>
<dbReference type="GO" id="GO:0005975">
    <property type="term" value="P:carbohydrate metabolic process"/>
    <property type="evidence" value="ECO:0007669"/>
    <property type="project" value="InterPro"/>
</dbReference>
<evidence type="ECO:0000256" key="4">
    <source>
        <dbReference type="ARBA" id="ARBA00022842"/>
    </source>
</evidence>
<dbReference type="GO" id="GO:0016787">
    <property type="term" value="F:hydrolase activity"/>
    <property type="evidence" value="ECO:0007669"/>
    <property type="project" value="UniProtKB-KW"/>
</dbReference>
<dbReference type="InterPro" id="IPR011330">
    <property type="entry name" value="Glyco_hydro/deAcase_b/a-brl"/>
</dbReference>
<dbReference type="EMBL" id="JACJUU010000004">
    <property type="protein sequence ID" value="MBC2769657.1"/>
    <property type="molecule type" value="Genomic_DNA"/>
</dbReference>
<dbReference type="Proteomes" id="UP000545386">
    <property type="component" value="Unassembled WGS sequence"/>
</dbReference>
<dbReference type="PANTHER" id="PTHR31609:SF1">
    <property type="entry name" value="CARBOHYDRATE DEACETYLASE"/>
    <property type="match status" value="1"/>
</dbReference>
<keyword evidence="2" id="KW-0479">Metal-binding</keyword>
<sequence>MMSSQDKQASNGDLKPLIVCADDFGMNPAANRAILALADAGRLSATSCLVDGPCFAQGAAALRARQVQKGLHLNFTDNLGQPGLHQPLKALICDAYLYRLDVAAVRAQIVRQLDRFEAVMGQAPDYADGHLHVHQLPQIRDELVFELSRRYGHKPGFWLRSTQMRSQPAMPAGLRFKARVIQALGAGALVKLARESGFQTNPRFLGAYDFQGGAAAYGRWLDAWVSVAQPGDVMMCHPEQAQVDDARIDPQRNAEFTLLHGPAFANALSRYGVRVQV</sequence>
<name>A0A842HMW2_9BURK</name>
<comment type="caution">
    <text evidence="6">The sequence shown here is derived from an EMBL/GenBank/DDBJ whole genome shotgun (WGS) entry which is preliminary data.</text>
</comment>
<dbReference type="Pfam" id="PF04794">
    <property type="entry name" value="YdjC"/>
    <property type="match status" value="1"/>
</dbReference>
<keyword evidence="5" id="KW-0119">Carbohydrate metabolism</keyword>
<evidence type="ECO:0000313" key="6">
    <source>
        <dbReference type="EMBL" id="MBC2769657.1"/>
    </source>
</evidence>
<comment type="cofactor">
    <cofactor evidence="1">
        <name>Mg(2+)</name>
        <dbReference type="ChEBI" id="CHEBI:18420"/>
    </cofactor>
</comment>
<dbReference type="PANTHER" id="PTHR31609">
    <property type="entry name" value="YDJC DEACETYLASE FAMILY MEMBER"/>
    <property type="match status" value="1"/>
</dbReference>
<evidence type="ECO:0000256" key="1">
    <source>
        <dbReference type="ARBA" id="ARBA00001946"/>
    </source>
</evidence>
<dbReference type="RefSeq" id="WP_185779384.1">
    <property type="nucleotide sequence ID" value="NZ_JACJUU010000004.1"/>
</dbReference>
<keyword evidence="7" id="KW-1185">Reference proteome</keyword>
<dbReference type="Gene3D" id="3.20.20.370">
    <property type="entry name" value="Glycoside hydrolase/deacetylase"/>
    <property type="match status" value="1"/>
</dbReference>
<evidence type="ECO:0000256" key="3">
    <source>
        <dbReference type="ARBA" id="ARBA00022801"/>
    </source>
</evidence>
<keyword evidence="3" id="KW-0378">Hydrolase</keyword>
<dbReference type="GO" id="GO:0046872">
    <property type="term" value="F:metal ion binding"/>
    <property type="evidence" value="ECO:0007669"/>
    <property type="project" value="UniProtKB-KW"/>
</dbReference>